<reference evidence="1 2" key="1">
    <citation type="submission" date="2016-04" db="EMBL/GenBank/DDBJ databases">
        <title>Comparative genomics of Morganella phages MP1 and MP2 define new clades among the T4 and T7-like Viruses.</title>
        <authorList>
            <person name="Pinto G."/>
            <person name="Oliveira A."/>
            <person name="Malgorzata L."/>
            <person name="Kropinski A."/>
            <person name="Azeredo J."/>
        </authorList>
    </citation>
    <scope>NUCLEOTIDE SEQUENCE [LARGE SCALE GENOMIC DNA]</scope>
</reference>
<dbReference type="OrthoDB" id="26020at10239"/>
<evidence type="ECO:0000313" key="1">
    <source>
        <dbReference type="EMBL" id="ANM46650.1"/>
    </source>
</evidence>
<organism evidence="1 2">
    <name type="scientific">Morganella phage vB_MmoM_MP1</name>
    <dbReference type="NCBI Taxonomy" id="1852628"/>
    <lineage>
        <taxon>Viruses</taxon>
        <taxon>Duplodnaviria</taxon>
        <taxon>Heunggongvirae</taxon>
        <taxon>Uroviricota</taxon>
        <taxon>Caudoviricetes</taxon>
        <taxon>Pantevenvirales</taxon>
        <taxon>Straboviridae</taxon>
        <taxon>Gualtarvirus</taxon>
        <taxon>Gualtarvirus mp1</taxon>
    </lineage>
</organism>
<dbReference type="GeneID" id="29059320"/>
<dbReference type="Proteomes" id="UP000203816">
    <property type="component" value="Segment"/>
</dbReference>
<dbReference type="KEGG" id="vg:29059320"/>
<accession>A0A192YBX2</accession>
<protein>
    <submittedName>
        <fullName evidence="1">Uncharacterized protein</fullName>
    </submittedName>
</protein>
<proteinExistence type="predicted"/>
<dbReference type="EMBL" id="KX078569">
    <property type="protein sequence ID" value="ANM46650.1"/>
    <property type="molecule type" value="Genomic_DNA"/>
</dbReference>
<gene>
    <name evidence="1" type="ORF">MP1_gp0062</name>
</gene>
<name>A0A192YBX2_9CAUD</name>
<evidence type="ECO:0000313" key="2">
    <source>
        <dbReference type="Proteomes" id="UP000203816"/>
    </source>
</evidence>
<keyword evidence="2" id="KW-1185">Reference proteome</keyword>
<sequence length="62" mass="7200">MELTQTELKLRLSDALQEIDVLHEKLSRAYELIGDIENALPSGLESWLTHEELTKWYETGEL</sequence>
<dbReference type="RefSeq" id="YP_009279919.1">
    <property type="nucleotide sequence ID" value="NC_031020.1"/>
</dbReference>